<feature type="binding site" evidence="12">
    <location>
        <begin position="14"/>
        <end position="19"/>
    </location>
    <ligand>
        <name>ATP</name>
        <dbReference type="ChEBI" id="CHEBI:30616"/>
    </ligand>
</feature>
<dbReference type="InterPro" id="IPR033828">
    <property type="entry name" value="GATase1_CTP_Synthase"/>
</dbReference>
<reference evidence="15 16" key="1">
    <citation type="submission" date="2019-01" db="EMBL/GenBank/DDBJ databases">
        <authorList>
            <person name="Chen W.-M."/>
        </authorList>
    </citation>
    <scope>NUCLEOTIDE SEQUENCE [LARGE SCALE GENOMIC DNA]</scope>
    <source>
        <strain evidence="15 16">TLA-22</strain>
    </source>
</reference>
<comment type="caution">
    <text evidence="15">The sequence shown here is derived from an EMBL/GenBank/DDBJ whole genome shotgun (WGS) entry which is preliminary data.</text>
</comment>
<organism evidence="15 16">
    <name type="scientific">Sphingobium algorifonticola</name>
    <dbReference type="NCBI Taxonomy" id="2008318"/>
    <lineage>
        <taxon>Bacteria</taxon>
        <taxon>Pseudomonadati</taxon>
        <taxon>Pseudomonadota</taxon>
        <taxon>Alphaproteobacteria</taxon>
        <taxon>Sphingomonadales</taxon>
        <taxon>Sphingomonadaceae</taxon>
        <taxon>Sphingobium</taxon>
    </lineage>
</organism>
<comment type="catalytic activity">
    <reaction evidence="12">
        <text>L-glutamine + H2O = L-glutamate + NH4(+)</text>
        <dbReference type="Rhea" id="RHEA:15889"/>
        <dbReference type="ChEBI" id="CHEBI:15377"/>
        <dbReference type="ChEBI" id="CHEBI:28938"/>
        <dbReference type="ChEBI" id="CHEBI:29985"/>
        <dbReference type="ChEBI" id="CHEBI:58359"/>
    </reaction>
</comment>
<dbReference type="GO" id="GO:0004359">
    <property type="term" value="F:glutaminase activity"/>
    <property type="evidence" value="ECO:0007669"/>
    <property type="project" value="RHEA"/>
</dbReference>
<comment type="caution">
    <text evidence="12">Lacks conserved residue(s) required for the propagation of feature annotation.</text>
</comment>
<evidence type="ECO:0000259" key="14">
    <source>
        <dbReference type="Pfam" id="PF06418"/>
    </source>
</evidence>
<feature type="binding site" evidence="12">
    <location>
        <begin position="186"/>
        <end position="191"/>
    </location>
    <ligand>
        <name>UTP</name>
        <dbReference type="ChEBI" id="CHEBI:46398"/>
    </ligand>
</feature>
<comment type="miscellaneous">
    <text evidence="12">CTPSs have evolved a hybrid strategy for distinguishing between UTP and CTP. The overlapping regions of the product feedback inhibitory and substrate sites recognize a common feature in both compounds, the triphosphate moiety. To differentiate isosteric substrate and product pyrimidine rings, an additional pocket far from the expected kinase/ligase catalytic site, specifically recognizes the cytosine and ribose portions of the product inhibitor.</text>
</comment>
<evidence type="ECO:0000256" key="1">
    <source>
        <dbReference type="ARBA" id="ARBA00005171"/>
    </source>
</evidence>
<keyword evidence="3 12" id="KW-0436">Ligase</keyword>
<evidence type="ECO:0000256" key="3">
    <source>
        <dbReference type="ARBA" id="ARBA00022598"/>
    </source>
</evidence>
<dbReference type="EMBL" id="RZUL01000003">
    <property type="protein sequence ID" value="RVT40848.1"/>
    <property type="molecule type" value="Genomic_DNA"/>
</dbReference>
<dbReference type="GO" id="GO:0005524">
    <property type="term" value="F:ATP binding"/>
    <property type="evidence" value="ECO:0007669"/>
    <property type="project" value="UniProtKB-KW"/>
</dbReference>
<evidence type="ECO:0000256" key="12">
    <source>
        <dbReference type="HAMAP-Rule" id="MF_01227"/>
    </source>
</evidence>
<keyword evidence="6 12" id="KW-0067">ATP-binding</keyword>
<dbReference type="Pfam" id="PF06418">
    <property type="entry name" value="CTP_synth_N"/>
    <property type="match status" value="1"/>
</dbReference>
<dbReference type="Pfam" id="PF00117">
    <property type="entry name" value="GATase"/>
    <property type="match status" value="1"/>
</dbReference>
<feature type="binding site" evidence="12">
    <location>
        <position position="71"/>
    </location>
    <ligand>
        <name>ATP</name>
        <dbReference type="ChEBI" id="CHEBI:30616"/>
    </ligand>
</feature>
<comment type="activity regulation">
    <text evidence="12">Allosterically activated by GTP, when glutamine is the substrate; GTP has no effect on the reaction when ammonia is the substrate. The allosteric effector GTP functions by stabilizing the protein conformation that binds the tetrahedral intermediate(s) formed during glutamine hydrolysis. Inhibited by the product CTP, via allosteric rather than competitive inhibition.</text>
</comment>
<dbReference type="Gene3D" id="3.40.50.880">
    <property type="match status" value="1"/>
</dbReference>
<dbReference type="NCBIfam" id="NF003792">
    <property type="entry name" value="PRK05380.1"/>
    <property type="match status" value="1"/>
</dbReference>
<protein>
    <recommendedName>
        <fullName evidence="12">CTP synthase</fullName>
        <ecNumber evidence="12">6.3.4.2</ecNumber>
    </recommendedName>
    <alternativeName>
        <fullName evidence="12">Cytidine 5'-triphosphate synthase</fullName>
    </alternativeName>
    <alternativeName>
        <fullName evidence="12">Cytidine triphosphate synthetase</fullName>
        <shortName evidence="12">CTP synthetase</shortName>
        <shortName evidence="12">CTPS</shortName>
    </alternativeName>
    <alternativeName>
        <fullName evidence="12">UTP--ammonia ligase</fullName>
    </alternativeName>
</protein>
<keyword evidence="4 12" id="KW-0479">Metal-binding</keyword>
<feature type="binding site" evidence="12">
    <location>
        <position position="471"/>
    </location>
    <ligand>
        <name>L-glutamine</name>
        <dbReference type="ChEBI" id="CHEBI:58359"/>
    </ligand>
</feature>
<dbReference type="HAMAP" id="MF_01227">
    <property type="entry name" value="PyrG"/>
    <property type="match status" value="1"/>
</dbReference>
<dbReference type="FunFam" id="3.40.50.300:FF:000009">
    <property type="entry name" value="CTP synthase"/>
    <property type="match status" value="1"/>
</dbReference>
<dbReference type="UniPathway" id="UPA00159">
    <property type="reaction ID" value="UER00277"/>
</dbReference>
<dbReference type="SUPFAM" id="SSF52317">
    <property type="entry name" value="Class I glutamine amidotransferase-like"/>
    <property type="match status" value="1"/>
</dbReference>
<keyword evidence="7 12" id="KW-0460">Magnesium</keyword>
<feature type="binding site" evidence="12">
    <location>
        <begin position="146"/>
        <end position="148"/>
    </location>
    <ligand>
        <name>CTP</name>
        <dbReference type="ChEBI" id="CHEBI:37563"/>
        <note>allosteric inhibitor</note>
    </ligand>
</feature>
<evidence type="ECO:0000313" key="16">
    <source>
        <dbReference type="Proteomes" id="UP000282977"/>
    </source>
</evidence>
<dbReference type="GO" id="GO:0042802">
    <property type="term" value="F:identical protein binding"/>
    <property type="evidence" value="ECO:0007669"/>
    <property type="project" value="TreeGrafter"/>
</dbReference>
<dbReference type="EC" id="6.3.4.2" evidence="12"/>
<feature type="binding site" evidence="12">
    <location>
        <position position="54"/>
    </location>
    <ligand>
        <name>L-glutamine</name>
        <dbReference type="ChEBI" id="CHEBI:58359"/>
    </ligand>
</feature>
<feature type="binding site" evidence="12">
    <location>
        <position position="355"/>
    </location>
    <ligand>
        <name>L-glutamine</name>
        <dbReference type="ChEBI" id="CHEBI:58359"/>
    </ligand>
</feature>
<feature type="binding site" evidence="12">
    <location>
        <position position="71"/>
    </location>
    <ligand>
        <name>Mg(2+)</name>
        <dbReference type="ChEBI" id="CHEBI:18420"/>
    </ligand>
</feature>
<dbReference type="Proteomes" id="UP000282977">
    <property type="component" value="Unassembled WGS sequence"/>
</dbReference>
<comment type="catalytic activity">
    <reaction evidence="12">
        <text>UTP + NH4(+) + ATP = CTP + ADP + phosphate + 2 H(+)</text>
        <dbReference type="Rhea" id="RHEA:16597"/>
        <dbReference type="ChEBI" id="CHEBI:15378"/>
        <dbReference type="ChEBI" id="CHEBI:28938"/>
        <dbReference type="ChEBI" id="CHEBI:30616"/>
        <dbReference type="ChEBI" id="CHEBI:37563"/>
        <dbReference type="ChEBI" id="CHEBI:43474"/>
        <dbReference type="ChEBI" id="CHEBI:46398"/>
        <dbReference type="ChEBI" id="CHEBI:456216"/>
    </reaction>
</comment>
<dbReference type="GO" id="GO:0046872">
    <property type="term" value="F:metal ion binding"/>
    <property type="evidence" value="ECO:0007669"/>
    <property type="project" value="UniProtKB-KW"/>
</dbReference>
<feature type="active site" description="Nucleophile; for glutamine hydrolysis" evidence="12">
    <location>
        <position position="382"/>
    </location>
</feature>
<feature type="active site" evidence="12">
    <location>
        <position position="516"/>
    </location>
</feature>
<keyword evidence="16" id="KW-1185">Reference proteome</keyword>
<dbReference type="InterPro" id="IPR029062">
    <property type="entry name" value="Class_I_gatase-like"/>
</dbReference>
<comment type="pathway">
    <text evidence="1 12">Pyrimidine metabolism; CTP biosynthesis via de novo pathway; CTP from UDP: step 2/2.</text>
</comment>
<dbReference type="NCBIfam" id="TIGR00337">
    <property type="entry name" value="PyrG"/>
    <property type="match status" value="1"/>
</dbReference>
<evidence type="ECO:0000256" key="10">
    <source>
        <dbReference type="ARBA" id="ARBA00047781"/>
    </source>
</evidence>
<feature type="binding site" evidence="12">
    <location>
        <position position="222"/>
    </location>
    <ligand>
        <name>UTP</name>
        <dbReference type="ChEBI" id="CHEBI:46398"/>
    </ligand>
</feature>
<feature type="binding site" evidence="12">
    <location>
        <position position="406"/>
    </location>
    <ligand>
        <name>L-glutamine</name>
        <dbReference type="ChEBI" id="CHEBI:58359"/>
    </ligand>
</feature>
<feature type="binding site" evidence="12">
    <location>
        <begin position="383"/>
        <end position="386"/>
    </location>
    <ligand>
        <name>L-glutamine</name>
        <dbReference type="ChEBI" id="CHEBI:58359"/>
    </ligand>
</feature>
<feature type="binding site" evidence="12">
    <location>
        <position position="13"/>
    </location>
    <ligand>
        <name>UTP</name>
        <dbReference type="ChEBI" id="CHEBI:46398"/>
    </ligand>
</feature>
<dbReference type="CDD" id="cd01746">
    <property type="entry name" value="GATase1_CTP_Synthase"/>
    <property type="match status" value="1"/>
</dbReference>
<comment type="function">
    <text evidence="11 12">Catalyzes the ATP-dependent amination of UTP to CTP with either L-glutamine or ammonia as the source of nitrogen. Regulates intracellular CTP levels through interactions with the four ribonucleotide triphosphates.</text>
</comment>
<comment type="catalytic activity">
    <reaction evidence="10 12">
        <text>UTP + L-glutamine + ATP + H2O = CTP + L-glutamate + ADP + phosphate + 2 H(+)</text>
        <dbReference type="Rhea" id="RHEA:26426"/>
        <dbReference type="ChEBI" id="CHEBI:15377"/>
        <dbReference type="ChEBI" id="CHEBI:15378"/>
        <dbReference type="ChEBI" id="CHEBI:29985"/>
        <dbReference type="ChEBI" id="CHEBI:30616"/>
        <dbReference type="ChEBI" id="CHEBI:37563"/>
        <dbReference type="ChEBI" id="CHEBI:43474"/>
        <dbReference type="ChEBI" id="CHEBI:46398"/>
        <dbReference type="ChEBI" id="CHEBI:58359"/>
        <dbReference type="ChEBI" id="CHEBI:456216"/>
        <dbReference type="EC" id="6.3.4.2"/>
    </reaction>
</comment>
<dbReference type="CDD" id="cd03113">
    <property type="entry name" value="CTPS_N"/>
    <property type="match status" value="1"/>
</dbReference>
<sequence length="544" mass="59436">MARYIFITGGVVSSLGKGLMAASLAALLQARGYRVRIRKFDPYLNVDPGTMSPYQHGEVYVTDDGAETDLDLGHYERFTGVSARQSDNVTQGRVYQTIITKERRGDYLGATVQVIPHVTDEIKAFALADTDGLDFVLCEIGGTVGDIESLPFMEAIRQLHNDLGRGQSIFVHVTLVPYIAAAGELKTKPTQHSVRELTSLGIQPDILLCRCEQPLPDSERAKIALFCNVRKEAVIPALDATSIYSVPTQYHAEGLDEEVLRAFGIDNAKAPVLDRWIDIMDRHANPEGEVTIGVVGKYVGLPDAYKSLHEALVHGGLANRVKVHIRWIDAELFEKDDDSITAALEPMHGILVPGGFGVRGSEGKIASVRFARERQVPFFGICLGMQMACIEGARNTAGIADASTTEFGPTSEPVVGLITEWMTTEGLQKREEGGDLGGTMRLGAYPAKLSGNSVVAGIYKADDISERHRHRYEVNAGYRAPLEKGGLIFSGMSPDGTLPEIVERPDHPWFVGVQFHPELKSKPFDPHPLFASFIEAAVKQSRLV</sequence>
<dbReference type="InterPro" id="IPR017456">
    <property type="entry name" value="CTP_synthase_N"/>
</dbReference>
<feature type="binding site" evidence="12">
    <location>
        <begin position="186"/>
        <end position="191"/>
    </location>
    <ligand>
        <name>CTP</name>
        <dbReference type="ChEBI" id="CHEBI:37563"/>
        <note>allosteric inhibitor</note>
    </ligand>
</feature>
<dbReference type="InterPro" id="IPR017926">
    <property type="entry name" value="GATASE"/>
</dbReference>
<comment type="similarity">
    <text evidence="2 12">Belongs to the CTP synthase family.</text>
</comment>
<dbReference type="GO" id="GO:0005829">
    <property type="term" value="C:cytosol"/>
    <property type="evidence" value="ECO:0007669"/>
    <property type="project" value="TreeGrafter"/>
</dbReference>
<dbReference type="InterPro" id="IPR027417">
    <property type="entry name" value="P-loop_NTPase"/>
</dbReference>
<dbReference type="Gene3D" id="3.40.50.300">
    <property type="entry name" value="P-loop containing nucleotide triphosphate hydrolases"/>
    <property type="match status" value="1"/>
</dbReference>
<evidence type="ECO:0000256" key="11">
    <source>
        <dbReference type="ARBA" id="ARBA00059148"/>
    </source>
</evidence>
<feature type="domain" description="Glutamine amidotransferase" evidence="13">
    <location>
        <begin position="302"/>
        <end position="535"/>
    </location>
</feature>
<dbReference type="GO" id="GO:0003883">
    <property type="term" value="F:CTP synthase activity"/>
    <property type="evidence" value="ECO:0007669"/>
    <property type="project" value="UniProtKB-UniRule"/>
</dbReference>
<dbReference type="GO" id="GO:0044210">
    <property type="term" value="P:'de novo' CTP biosynthetic process"/>
    <property type="evidence" value="ECO:0007669"/>
    <property type="project" value="UniProtKB-UniRule"/>
</dbReference>
<evidence type="ECO:0000256" key="5">
    <source>
        <dbReference type="ARBA" id="ARBA00022741"/>
    </source>
</evidence>
<evidence type="ECO:0000256" key="4">
    <source>
        <dbReference type="ARBA" id="ARBA00022723"/>
    </source>
</evidence>
<evidence type="ECO:0000256" key="9">
    <source>
        <dbReference type="ARBA" id="ARBA00022975"/>
    </source>
</evidence>
<feature type="region of interest" description="Amidoligase domain" evidence="12">
    <location>
        <begin position="1"/>
        <end position="265"/>
    </location>
</feature>
<feature type="binding site" evidence="12">
    <location>
        <position position="240"/>
    </location>
    <ligand>
        <name>ATP</name>
        <dbReference type="ChEBI" id="CHEBI:30616"/>
    </ligand>
</feature>
<dbReference type="OrthoDB" id="9801107at2"/>
<dbReference type="AlphaFoldDB" id="A0A437J6P6"/>
<evidence type="ECO:0000256" key="8">
    <source>
        <dbReference type="ARBA" id="ARBA00022962"/>
    </source>
</evidence>
<evidence type="ECO:0000259" key="13">
    <source>
        <dbReference type="Pfam" id="PF00117"/>
    </source>
</evidence>
<evidence type="ECO:0000313" key="15">
    <source>
        <dbReference type="EMBL" id="RVT40848.1"/>
    </source>
</evidence>
<dbReference type="InterPro" id="IPR004468">
    <property type="entry name" value="CTP_synthase"/>
</dbReference>
<gene>
    <name evidence="12" type="primary">pyrG</name>
    <name evidence="15" type="ORF">ENE74_10260</name>
</gene>
<feature type="binding site" evidence="12">
    <location>
        <position position="13"/>
    </location>
    <ligand>
        <name>CTP</name>
        <dbReference type="ChEBI" id="CHEBI:37563"/>
        <note>allosteric inhibitor</note>
    </ligand>
</feature>
<dbReference type="GO" id="GO:0097268">
    <property type="term" value="C:cytoophidium"/>
    <property type="evidence" value="ECO:0007669"/>
    <property type="project" value="UniProtKB-ARBA"/>
</dbReference>
<accession>A0A437J6P6</accession>
<feature type="binding site" evidence="12">
    <location>
        <position position="222"/>
    </location>
    <ligand>
        <name>CTP</name>
        <dbReference type="ChEBI" id="CHEBI:37563"/>
        <note>allosteric inhibitor</note>
    </ligand>
</feature>
<dbReference type="FunFam" id="3.40.50.880:FF:000002">
    <property type="entry name" value="CTP synthase"/>
    <property type="match status" value="1"/>
</dbReference>
<name>A0A437J6P6_9SPHN</name>
<keyword evidence="9 12" id="KW-0665">Pyrimidine biosynthesis</keyword>
<keyword evidence="8 12" id="KW-0315">Glutamine amidotransferase</keyword>
<evidence type="ECO:0000256" key="7">
    <source>
        <dbReference type="ARBA" id="ARBA00022842"/>
    </source>
</evidence>
<dbReference type="PANTHER" id="PTHR11550">
    <property type="entry name" value="CTP SYNTHASE"/>
    <property type="match status" value="1"/>
</dbReference>
<feature type="binding site" evidence="12">
    <location>
        <position position="139"/>
    </location>
    <ligand>
        <name>Mg(2+)</name>
        <dbReference type="ChEBI" id="CHEBI:18420"/>
    </ligand>
</feature>
<proteinExistence type="inferred from homology"/>
<feature type="active site" evidence="12">
    <location>
        <position position="518"/>
    </location>
</feature>
<feature type="domain" description="CTP synthase N-terminal" evidence="14">
    <location>
        <begin position="3"/>
        <end position="264"/>
    </location>
</feature>
<evidence type="ECO:0000256" key="6">
    <source>
        <dbReference type="ARBA" id="ARBA00022840"/>
    </source>
</evidence>
<dbReference type="PROSITE" id="PS51273">
    <property type="entry name" value="GATASE_TYPE_1"/>
    <property type="match status" value="1"/>
</dbReference>
<dbReference type="RefSeq" id="WP_127690845.1">
    <property type="nucleotide sequence ID" value="NZ_RZUL01000003.1"/>
</dbReference>
<comment type="subunit">
    <text evidence="12">Homotetramer.</text>
</comment>
<dbReference type="PANTHER" id="PTHR11550:SF0">
    <property type="entry name" value="CTP SYNTHASE-RELATED"/>
    <property type="match status" value="1"/>
</dbReference>
<dbReference type="GO" id="GO:0019856">
    <property type="term" value="P:pyrimidine nucleobase biosynthetic process"/>
    <property type="evidence" value="ECO:0007669"/>
    <property type="project" value="TreeGrafter"/>
</dbReference>
<keyword evidence="5 12" id="KW-0547">Nucleotide-binding</keyword>
<evidence type="ECO:0000256" key="2">
    <source>
        <dbReference type="ARBA" id="ARBA00007533"/>
    </source>
</evidence>
<dbReference type="SUPFAM" id="SSF52540">
    <property type="entry name" value="P-loop containing nucleoside triphosphate hydrolases"/>
    <property type="match status" value="1"/>
</dbReference>